<sequence>MLSRTRGKYIRKESYTPAVTSLVRRVLRIEY</sequence>
<organism evidence="1 2">
    <name type="scientific">Candidatus Berkelbacteria bacterium Gr01-1014_85</name>
    <dbReference type="NCBI Taxonomy" id="2017150"/>
    <lineage>
        <taxon>Bacteria</taxon>
        <taxon>Candidatus Berkelbacteria</taxon>
    </lineage>
</organism>
<dbReference type="AlphaFoldDB" id="A0A554JD67"/>
<reference evidence="1 2" key="1">
    <citation type="submission" date="2017-08" db="EMBL/GenBank/DDBJ databases">
        <title>Mechanisms for carbon and nitrogen cycling indicate functional differentiation within the Candidate Phyla Radiation.</title>
        <authorList>
            <person name="Danczak R.E."/>
            <person name="Johnston M.D."/>
            <person name="Kenah C."/>
            <person name="Slattery M."/>
            <person name="Wrighton K.C."/>
            <person name="Wilkins M.J."/>
        </authorList>
    </citation>
    <scope>NUCLEOTIDE SEQUENCE [LARGE SCALE GENOMIC DNA]</scope>
    <source>
        <strain evidence="1">Gr01-1014_85</strain>
    </source>
</reference>
<dbReference type="Proteomes" id="UP000316253">
    <property type="component" value="Unassembled WGS sequence"/>
</dbReference>
<evidence type="ECO:0000313" key="1">
    <source>
        <dbReference type="EMBL" id="TSC66316.1"/>
    </source>
</evidence>
<gene>
    <name evidence="1" type="ORF">CEO22_143</name>
</gene>
<proteinExistence type="predicted"/>
<name>A0A554JD67_9BACT</name>
<evidence type="ECO:0000313" key="2">
    <source>
        <dbReference type="Proteomes" id="UP000316253"/>
    </source>
</evidence>
<accession>A0A554JD67</accession>
<protein>
    <submittedName>
        <fullName evidence="1">Uncharacterized protein</fullName>
    </submittedName>
</protein>
<comment type="caution">
    <text evidence="1">The sequence shown here is derived from an EMBL/GenBank/DDBJ whole genome shotgun (WGS) entry which is preliminary data.</text>
</comment>
<dbReference type="EMBL" id="VMFD01000010">
    <property type="protein sequence ID" value="TSC66316.1"/>
    <property type="molecule type" value="Genomic_DNA"/>
</dbReference>